<dbReference type="InterPro" id="IPR000422">
    <property type="entry name" value="DHBP_synthase_RibB"/>
</dbReference>
<keyword evidence="8 20" id="KW-0686">Riboflavin biosynthesis</keyword>
<evidence type="ECO:0000256" key="16">
    <source>
        <dbReference type="ARBA" id="ARBA00023239"/>
    </source>
</evidence>
<dbReference type="EC" id="3.5.4.25" evidence="20"/>
<feature type="binding site" evidence="20">
    <location>
        <position position="168"/>
    </location>
    <ligand>
        <name>D-ribulose 5-phosphate</name>
        <dbReference type="ChEBI" id="CHEBI:58121"/>
    </ligand>
</feature>
<feature type="binding site" evidence="20">
    <location>
        <position position="32"/>
    </location>
    <ligand>
        <name>Mg(2+)</name>
        <dbReference type="ChEBI" id="CHEBI:18420"/>
        <label>1</label>
    </ligand>
</feature>
<comment type="catalytic activity">
    <reaction evidence="19 20">
        <text>GTP + 4 H2O = 2,5-diamino-6-hydroxy-4-(5-phosphoribosylamino)-pyrimidine + formate + 2 phosphate + 3 H(+)</text>
        <dbReference type="Rhea" id="RHEA:23704"/>
        <dbReference type="ChEBI" id="CHEBI:15377"/>
        <dbReference type="ChEBI" id="CHEBI:15378"/>
        <dbReference type="ChEBI" id="CHEBI:15740"/>
        <dbReference type="ChEBI" id="CHEBI:37565"/>
        <dbReference type="ChEBI" id="CHEBI:43474"/>
        <dbReference type="ChEBI" id="CHEBI:58614"/>
        <dbReference type="EC" id="3.5.4.25"/>
    </reaction>
</comment>
<keyword evidence="14 20" id="KW-0342">GTP-binding</keyword>
<feature type="active site" description="Nucleophile; for GTP cyclohydrolase activity" evidence="20">
    <location>
        <position position="335"/>
    </location>
</feature>
<feature type="binding site" evidence="20">
    <location>
        <begin position="31"/>
        <end position="32"/>
    </location>
    <ligand>
        <name>D-ribulose 5-phosphate</name>
        <dbReference type="ChEBI" id="CHEBI:58121"/>
    </ligand>
</feature>
<evidence type="ECO:0000256" key="17">
    <source>
        <dbReference type="ARBA" id="ARBA00023268"/>
    </source>
</evidence>
<feature type="binding site" evidence="20">
    <location>
        <position position="147"/>
    </location>
    <ligand>
        <name>Mg(2+)</name>
        <dbReference type="ChEBI" id="CHEBI:18420"/>
        <label>2</label>
    </ligand>
</feature>
<evidence type="ECO:0000256" key="4">
    <source>
        <dbReference type="ARBA" id="ARBA00004853"/>
    </source>
</evidence>
<evidence type="ECO:0000256" key="10">
    <source>
        <dbReference type="ARBA" id="ARBA00022741"/>
    </source>
</evidence>
<comment type="similarity">
    <text evidence="7 20">In the C-terminal section; belongs to the GTP cyclohydrolase II family.</text>
</comment>
<comment type="cofactor">
    <cofactor evidence="20">
        <name>Mg(2+)</name>
        <dbReference type="ChEBI" id="CHEBI:18420"/>
    </cofactor>
    <cofactor evidence="20">
        <name>Mn(2+)</name>
        <dbReference type="ChEBI" id="CHEBI:29035"/>
    </cofactor>
    <text evidence="20">Binds 2 divalent metal cations per subunit. Magnesium or manganese.</text>
</comment>
<evidence type="ECO:0000256" key="2">
    <source>
        <dbReference type="ARBA" id="ARBA00001936"/>
    </source>
</evidence>
<evidence type="ECO:0000256" key="8">
    <source>
        <dbReference type="ARBA" id="ARBA00022619"/>
    </source>
</evidence>
<dbReference type="FunFam" id="3.90.870.10:FF:000001">
    <property type="entry name" value="Riboflavin biosynthesis protein RibBA"/>
    <property type="match status" value="1"/>
</dbReference>
<dbReference type="NCBIfam" id="NF006803">
    <property type="entry name" value="PRK09311.1"/>
    <property type="match status" value="1"/>
</dbReference>
<dbReference type="Pfam" id="PF00926">
    <property type="entry name" value="DHBP_synthase"/>
    <property type="match status" value="1"/>
</dbReference>
<feature type="binding site" evidence="20">
    <location>
        <position position="274"/>
    </location>
    <ligand>
        <name>Zn(2+)</name>
        <dbReference type="ChEBI" id="CHEBI:29105"/>
        <note>catalytic</note>
    </ligand>
</feature>
<comment type="catalytic activity">
    <reaction evidence="1 20">
        <text>D-ribulose 5-phosphate = (2S)-2-hydroxy-3-oxobutyl phosphate + formate + H(+)</text>
        <dbReference type="Rhea" id="RHEA:18457"/>
        <dbReference type="ChEBI" id="CHEBI:15378"/>
        <dbReference type="ChEBI" id="CHEBI:15740"/>
        <dbReference type="ChEBI" id="CHEBI:58121"/>
        <dbReference type="ChEBI" id="CHEBI:58830"/>
        <dbReference type="EC" id="4.1.99.12"/>
    </reaction>
</comment>
<evidence type="ECO:0000256" key="19">
    <source>
        <dbReference type="ARBA" id="ARBA00049295"/>
    </source>
</evidence>
<sequence>MMPVEKFNTIDEAIEDIRNGKIVIVVDDEDRENEGDFIVAAEKVTPEIVNFMAKYGRGLICVAITEQRAQELEFEPMVEFNTSRHGTAFLVSVDYKKGTTTGISAFDRAKTIQAIVDPNSKPGDFAKPGHIFPLQAVEGGVLRRAGHTEAAVDLARLAGLYPAGVLCEIMNDDGTMARVPELFKIAKKFGLKIITIKDLISYRLKREKLIRKITTTKLPTKYGFFELHLYESLTDGKVHVALVKGKVDDGEPVLVRVHSECLTGDVFGSFRCDCGDQLHSAMKMIEREGRGVLLYMRQEGRGIGLVNKIKAYRLQDEGKDTVEANEVLGFKPDLRDYGIGAQILVDLGIKKMRLLTNNPKKIIGLAGYGLEVVERVPIEIQPNDINIHYLRTKRDKLGHLILMNEKKENEGT</sequence>
<evidence type="ECO:0000256" key="12">
    <source>
        <dbReference type="ARBA" id="ARBA00022833"/>
    </source>
</evidence>
<feature type="site" description="Essential for DHBP synthase activity" evidence="20">
    <location>
        <position position="168"/>
    </location>
</feature>
<dbReference type="HAMAP" id="MF_01283">
    <property type="entry name" value="RibBA"/>
    <property type="match status" value="1"/>
</dbReference>
<keyword evidence="23" id="KW-1185">Reference proteome</keyword>
<comment type="pathway">
    <text evidence="5 20">Cofactor biosynthesis; riboflavin biosynthesis; 2-hydroxy-3-oxobutyl phosphate from D-ribulose 5-phosphate: step 1/1.</text>
</comment>
<dbReference type="NCBIfam" id="TIGR00505">
    <property type="entry name" value="ribA"/>
    <property type="match status" value="1"/>
</dbReference>
<dbReference type="Gene3D" id="3.90.870.10">
    <property type="entry name" value="DHBP synthase"/>
    <property type="match status" value="1"/>
</dbReference>
<dbReference type="InterPro" id="IPR036144">
    <property type="entry name" value="RibA-like_sf"/>
</dbReference>
<dbReference type="GO" id="GO:0008270">
    <property type="term" value="F:zinc ion binding"/>
    <property type="evidence" value="ECO:0007669"/>
    <property type="project" value="UniProtKB-UniRule"/>
</dbReference>
<feature type="region of interest" description="DHBP synthase" evidence="20">
    <location>
        <begin position="1"/>
        <end position="205"/>
    </location>
</feature>
<evidence type="ECO:0000256" key="7">
    <source>
        <dbReference type="ARBA" id="ARBA00008976"/>
    </source>
</evidence>
<dbReference type="GO" id="GO:0009231">
    <property type="term" value="P:riboflavin biosynthetic process"/>
    <property type="evidence" value="ECO:0007669"/>
    <property type="project" value="UniProtKB-UniRule"/>
</dbReference>
<keyword evidence="11 20" id="KW-0378">Hydrolase</keyword>
<keyword evidence="16 20" id="KW-0456">Lyase</keyword>
<comment type="pathway">
    <text evidence="4 20">Cofactor biosynthesis; riboflavin biosynthesis; 5-amino-6-(D-ribitylamino)uracil from GTP: step 1/4.</text>
</comment>
<proteinExistence type="inferred from homology"/>
<evidence type="ECO:0000256" key="20">
    <source>
        <dbReference type="HAMAP-Rule" id="MF_01283"/>
    </source>
</evidence>
<evidence type="ECO:0000256" key="15">
    <source>
        <dbReference type="ARBA" id="ARBA00023211"/>
    </source>
</evidence>
<feature type="binding site" evidence="20">
    <location>
        <begin position="299"/>
        <end position="301"/>
    </location>
    <ligand>
        <name>GTP</name>
        <dbReference type="ChEBI" id="CHEBI:37565"/>
    </ligand>
</feature>
<evidence type="ECO:0000256" key="13">
    <source>
        <dbReference type="ARBA" id="ARBA00022842"/>
    </source>
</evidence>
<dbReference type="CDD" id="cd00641">
    <property type="entry name" value="GTP_cyclohydro2"/>
    <property type="match status" value="1"/>
</dbReference>
<evidence type="ECO:0000256" key="5">
    <source>
        <dbReference type="ARBA" id="ARBA00004904"/>
    </source>
</evidence>
<dbReference type="GO" id="GO:0003935">
    <property type="term" value="F:GTP cyclohydrolase II activity"/>
    <property type="evidence" value="ECO:0007669"/>
    <property type="project" value="UniProtKB-UniRule"/>
</dbReference>
<evidence type="ECO:0000256" key="18">
    <source>
        <dbReference type="ARBA" id="ARBA00043932"/>
    </source>
</evidence>
<feature type="binding site" evidence="20">
    <location>
        <begin position="256"/>
        <end position="260"/>
    </location>
    <ligand>
        <name>GTP</name>
        <dbReference type="ChEBI" id="CHEBI:37565"/>
    </ligand>
</feature>
<gene>
    <name evidence="20" type="primary">ribBA</name>
    <name evidence="22" type="ORF">JGI24_01705</name>
</gene>
<comment type="function">
    <text evidence="3 20">Catalyzes the conversion of D-ribulose 5-phosphate to formate and 3,4-dihydroxy-2-butanone 4-phosphate.</text>
</comment>
<evidence type="ECO:0000313" key="23">
    <source>
        <dbReference type="Proteomes" id="UP000243065"/>
    </source>
</evidence>
<evidence type="ECO:0000256" key="14">
    <source>
        <dbReference type="ARBA" id="ARBA00023134"/>
    </source>
</evidence>
<evidence type="ECO:0000256" key="11">
    <source>
        <dbReference type="ARBA" id="ARBA00022801"/>
    </source>
</evidence>
<comment type="cofactor">
    <cofactor evidence="2">
        <name>Mn(2+)</name>
        <dbReference type="ChEBI" id="CHEBI:29035"/>
    </cofactor>
</comment>
<keyword evidence="17 20" id="KW-0511">Multifunctional enzyme</keyword>
<dbReference type="Proteomes" id="UP000243065">
    <property type="component" value="Unassembled WGS sequence"/>
</dbReference>
<dbReference type="InterPro" id="IPR017945">
    <property type="entry name" value="DHBP_synth_RibB-like_a/b_dom"/>
</dbReference>
<dbReference type="SUPFAM" id="SSF142695">
    <property type="entry name" value="RibA-like"/>
    <property type="match status" value="1"/>
</dbReference>
<dbReference type="EMBL" id="CZVU01000125">
    <property type="protein sequence ID" value="CUT05544.1"/>
    <property type="molecule type" value="Genomic_DNA"/>
</dbReference>
<evidence type="ECO:0000256" key="9">
    <source>
        <dbReference type="ARBA" id="ARBA00022723"/>
    </source>
</evidence>
<keyword evidence="13 20" id="KW-0460">Magnesium</keyword>
<dbReference type="RefSeq" id="WP_072150953.1">
    <property type="nucleotide sequence ID" value="NZ_CZVH01000016.1"/>
</dbReference>
<comment type="similarity">
    <text evidence="6 20">In the N-terminal section; belongs to the DHBP synthase family.</text>
</comment>
<feature type="binding site" evidence="20">
    <location>
        <position position="361"/>
    </location>
    <ligand>
        <name>GTP</name>
        <dbReference type="ChEBI" id="CHEBI:37565"/>
    </ligand>
</feature>
<dbReference type="PANTHER" id="PTHR21327:SF18">
    <property type="entry name" value="3,4-DIHYDROXY-2-BUTANONE 4-PHOSPHATE SYNTHASE"/>
    <property type="match status" value="1"/>
</dbReference>
<feature type="binding site" evidence="20">
    <location>
        <begin position="144"/>
        <end position="148"/>
    </location>
    <ligand>
        <name>D-ribulose 5-phosphate</name>
        <dbReference type="ChEBI" id="CHEBI:58121"/>
    </ligand>
</feature>
<dbReference type="Pfam" id="PF00925">
    <property type="entry name" value="GTP_cyclohydro2"/>
    <property type="match status" value="1"/>
</dbReference>
<protein>
    <recommendedName>
        <fullName evidence="20">Riboflavin biosynthesis protein RibBA</fullName>
    </recommendedName>
    <domain>
        <recommendedName>
            <fullName evidence="20">3,4-dihydroxy-2-butanone 4-phosphate synthase</fullName>
            <shortName evidence="20">DHBP synthase</shortName>
            <ecNumber evidence="20">4.1.99.12</ecNumber>
        </recommendedName>
    </domain>
    <domain>
        <recommendedName>
            <fullName evidence="20">GTP cyclohydrolase-2</fullName>
            <ecNumber evidence="20">3.5.4.25</ecNumber>
        </recommendedName>
        <alternativeName>
            <fullName evidence="20">GTP cyclohydrolase II</fullName>
        </alternativeName>
    </domain>
</protein>
<keyword evidence="10 20" id="KW-0547">Nucleotide-binding</keyword>
<dbReference type="FunFam" id="3.40.50.10990:FF:000001">
    <property type="entry name" value="Riboflavin biosynthesis protein RibBA"/>
    <property type="match status" value="1"/>
</dbReference>
<accession>A0A656CWE2</accession>
<keyword evidence="12 20" id="KW-0862">Zinc</keyword>
<dbReference type="EC" id="4.1.99.12" evidence="20"/>
<dbReference type="GO" id="GO:0005525">
    <property type="term" value="F:GTP binding"/>
    <property type="evidence" value="ECO:0007669"/>
    <property type="project" value="UniProtKB-KW"/>
</dbReference>
<dbReference type="InterPro" id="IPR016299">
    <property type="entry name" value="Riboflavin_synth_RibBA"/>
</dbReference>
<dbReference type="UniPathway" id="UPA00275">
    <property type="reaction ID" value="UER00399"/>
</dbReference>
<dbReference type="PANTHER" id="PTHR21327">
    <property type="entry name" value="GTP CYCLOHYDROLASE II-RELATED"/>
    <property type="match status" value="1"/>
</dbReference>
<feature type="binding site" evidence="20">
    <location>
        <position position="356"/>
    </location>
    <ligand>
        <name>GTP</name>
        <dbReference type="ChEBI" id="CHEBI:37565"/>
    </ligand>
</feature>
<dbReference type="InterPro" id="IPR032677">
    <property type="entry name" value="GTP_cyclohydro_II"/>
</dbReference>
<dbReference type="GO" id="GO:0030145">
    <property type="term" value="F:manganese ion binding"/>
    <property type="evidence" value="ECO:0007669"/>
    <property type="project" value="UniProtKB-UniRule"/>
</dbReference>
<feature type="binding site" evidence="20">
    <location>
        <position position="277"/>
    </location>
    <ligand>
        <name>GTP</name>
        <dbReference type="ChEBI" id="CHEBI:37565"/>
    </ligand>
</feature>
<dbReference type="HAMAP" id="MF_00179">
    <property type="entry name" value="RibA"/>
    <property type="match status" value="1"/>
</dbReference>
<reference evidence="22 23" key="1">
    <citation type="submission" date="2015-11" db="EMBL/GenBank/DDBJ databases">
        <authorList>
            <person name="Varghese N."/>
        </authorList>
    </citation>
    <scope>NUCLEOTIDE SEQUENCE [LARGE SCALE GENOMIC DNA]</scope>
    <source>
        <strain evidence="22 23">JGI-24</strain>
    </source>
</reference>
<dbReference type="OrthoDB" id="9793111at2"/>
<keyword evidence="9 20" id="KW-0479">Metal-binding</keyword>
<dbReference type="GO" id="GO:0008686">
    <property type="term" value="F:3,4-dihydroxy-2-butanone-4-phosphate synthase activity"/>
    <property type="evidence" value="ECO:0007669"/>
    <property type="project" value="UniProtKB-UniRule"/>
</dbReference>
<comment type="function">
    <text evidence="18 20">Catalyzes the conversion of GTP to 2,5-diamino-6-ribosylamino-4(3H)-pyrimidinone 5'-phosphate (DARP), formate and pyrophosphate.</text>
</comment>
<dbReference type="GO" id="GO:0000287">
    <property type="term" value="F:magnesium ion binding"/>
    <property type="evidence" value="ECO:0007669"/>
    <property type="project" value="UniProtKB-UniRule"/>
</dbReference>
<evidence type="ECO:0000256" key="6">
    <source>
        <dbReference type="ARBA" id="ARBA00005520"/>
    </source>
</evidence>
<dbReference type="InterPro" id="IPR000926">
    <property type="entry name" value="RibA"/>
</dbReference>
<evidence type="ECO:0000256" key="1">
    <source>
        <dbReference type="ARBA" id="ARBA00000141"/>
    </source>
</evidence>
<feature type="region of interest" description="GTP cyclohydrolase II" evidence="20">
    <location>
        <begin position="206"/>
        <end position="412"/>
    </location>
</feature>
<dbReference type="NCBIfam" id="TIGR00506">
    <property type="entry name" value="ribB"/>
    <property type="match status" value="1"/>
</dbReference>
<evidence type="ECO:0000259" key="21">
    <source>
        <dbReference type="Pfam" id="PF00925"/>
    </source>
</evidence>
<feature type="binding site" evidence="20">
    <location>
        <position position="321"/>
    </location>
    <ligand>
        <name>GTP</name>
        <dbReference type="ChEBI" id="CHEBI:37565"/>
    </ligand>
</feature>
<feature type="binding site" evidence="20">
    <location>
        <position position="32"/>
    </location>
    <ligand>
        <name>Mg(2+)</name>
        <dbReference type="ChEBI" id="CHEBI:18420"/>
        <label>2</label>
    </ligand>
</feature>
<organism evidence="22 23">
    <name type="scientific">Kryptobacter tengchongensis</name>
    <dbReference type="NCBI Taxonomy" id="1643429"/>
    <lineage>
        <taxon>Bacteria</taxon>
        <taxon>Pseudomonadati</taxon>
        <taxon>Candidatus Kryptoniota</taxon>
        <taxon>Candidatus Kryptobacter</taxon>
    </lineage>
</organism>
<dbReference type="PIRSF" id="PIRSF001259">
    <property type="entry name" value="RibA"/>
    <property type="match status" value="1"/>
</dbReference>
<comment type="cofactor">
    <cofactor evidence="20">
        <name>Zn(2+)</name>
        <dbReference type="ChEBI" id="CHEBI:29105"/>
    </cofactor>
    <text evidence="20">Binds 1 zinc ion per subunit.</text>
</comment>
<feature type="binding site" evidence="20">
    <location>
        <position position="261"/>
    </location>
    <ligand>
        <name>Zn(2+)</name>
        <dbReference type="ChEBI" id="CHEBI:29105"/>
        <note>catalytic</note>
    </ligand>
</feature>
<evidence type="ECO:0000256" key="3">
    <source>
        <dbReference type="ARBA" id="ARBA00002284"/>
    </source>
</evidence>
<name>A0A656CWE2_KRYT1</name>
<keyword evidence="15 20" id="KW-0464">Manganese</keyword>
<feature type="site" description="Essential for DHBP synthase activity" evidence="20">
    <location>
        <position position="130"/>
    </location>
</feature>
<dbReference type="SUPFAM" id="SSF55821">
    <property type="entry name" value="YrdC/RibB"/>
    <property type="match status" value="1"/>
</dbReference>
<dbReference type="HAMAP" id="MF_00180">
    <property type="entry name" value="RibB"/>
    <property type="match status" value="1"/>
</dbReference>
<dbReference type="NCBIfam" id="NF001591">
    <property type="entry name" value="PRK00393.1"/>
    <property type="match status" value="1"/>
</dbReference>
<feature type="binding site" evidence="20">
    <location>
        <position position="272"/>
    </location>
    <ligand>
        <name>Zn(2+)</name>
        <dbReference type="ChEBI" id="CHEBI:29105"/>
        <note>catalytic</note>
    </ligand>
</feature>
<dbReference type="GO" id="GO:0005829">
    <property type="term" value="C:cytosol"/>
    <property type="evidence" value="ECO:0007669"/>
    <property type="project" value="TreeGrafter"/>
</dbReference>
<feature type="binding site" evidence="20">
    <location>
        <position position="36"/>
    </location>
    <ligand>
        <name>D-ribulose 5-phosphate</name>
        <dbReference type="ChEBI" id="CHEBI:58121"/>
    </ligand>
</feature>
<dbReference type="Gene3D" id="3.40.50.10990">
    <property type="entry name" value="GTP cyclohydrolase II"/>
    <property type="match status" value="1"/>
</dbReference>
<feature type="active site" description="Proton acceptor; for GTP cyclohydrolase activity" evidence="20">
    <location>
        <position position="333"/>
    </location>
</feature>
<feature type="domain" description="GTP cyclohydrolase II" evidence="21">
    <location>
        <begin position="214"/>
        <end position="377"/>
    </location>
</feature>
<evidence type="ECO:0000313" key="22">
    <source>
        <dbReference type="EMBL" id="CUT05544.1"/>
    </source>
</evidence>
<dbReference type="AlphaFoldDB" id="A0A656CWE2"/>